<dbReference type="RefSeq" id="WP_079103957.1">
    <property type="nucleotide sequence ID" value="NZ_AP023440.1"/>
</dbReference>
<evidence type="ECO:0000313" key="2">
    <source>
        <dbReference type="EMBL" id="BCL26829.1"/>
    </source>
</evidence>
<sequence>MTAVPHVPTAWLVELVNGYGNRPRAAAARTDEPYPDLGRLADLPEASTLGEGQLIGVADRLWPLFASANPPERAAAINDLVVRSRLTPYIDHEARTRWSTSLNAPDKLVTAGCVTTMMEVVAHGGWRRLGTCEGEDCLDAHLALPGRSRRYCSTTCLNRARIRSYRARRR</sequence>
<keyword evidence="3" id="KW-1185">Reference proteome</keyword>
<reference evidence="2 3" key="1">
    <citation type="journal article" date="2014" name="Int. J. Syst. Evol. Microbiol.">
        <title>Complete genome sequence of Corynebacterium casei LMG S-19264T (=DSM 44701T), isolated from a smear-ripened cheese.</title>
        <authorList>
            <consortium name="US DOE Joint Genome Institute (JGI-PGF)"/>
            <person name="Walter F."/>
            <person name="Albersmeier A."/>
            <person name="Kalinowski J."/>
            <person name="Ruckert C."/>
        </authorList>
    </citation>
    <scope>NUCLEOTIDE SEQUENCE [LARGE SCALE GENOMIC DNA]</scope>
    <source>
        <strain evidence="2 3">JCM 4677</strain>
    </source>
</reference>
<dbReference type="Gene3D" id="1.10.3300.10">
    <property type="entry name" value="Jann2411-like domain"/>
    <property type="match status" value="1"/>
</dbReference>
<dbReference type="InterPro" id="IPR023286">
    <property type="entry name" value="ABATE_dom_sf"/>
</dbReference>
<dbReference type="OrthoDB" id="3211108at2"/>
<evidence type="ECO:0000259" key="1">
    <source>
        <dbReference type="Pfam" id="PF11706"/>
    </source>
</evidence>
<dbReference type="Proteomes" id="UP000516444">
    <property type="component" value="Chromosome"/>
</dbReference>
<dbReference type="Pfam" id="PF11706">
    <property type="entry name" value="zf-CGNR"/>
    <property type="match status" value="1"/>
</dbReference>
<name>A0A7G1NVB9_9ACTN</name>
<dbReference type="SUPFAM" id="SSF160904">
    <property type="entry name" value="Jann2411-like"/>
    <property type="match status" value="1"/>
</dbReference>
<proteinExistence type="predicted"/>
<feature type="domain" description="Zinc finger CGNR" evidence="1">
    <location>
        <begin position="128"/>
        <end position="169"/>
    </location>
</feature>
<protein>
    <recommendedName>
        <fullName evidence="1">Zinc finger CGNR domain-containing protein</fullName>
    </recommendedName>
</protein>
<dbReference type="PANTHER" id="PTHR35525:SF3">
    <property type="entry name" value="BLL6575 PROTEIN"/>
    <property type="match status" value="1"/>
</dbReference>
<evidence type="ECO:0000313" key="3">
    <source>
        <dbReference type="Proteomes" id="UP000516444"/>
    </source>
</evidence>
<dbReference type="EMBL" id="AP023440">
    <property type="protein sequence ID" value="BCL26829.1"/>
    <property type="molecule type" value="Genomic_DNA"/>
</dbReference>
<accession>A0A7G1NVB9</accession>
<organism evidence="2 3">
    <name type="scientific">Streptomyces aurantiacus</name>
    <dbReference type="NCBI Taxonomy" id="47760"/>
    <lineage>
        <taxon>Bacteria</taxon>
        <taxon>Bacillati</taxon>
        <taxon>Actinomycetota</taxon>
        <taxon>Actinomycetes</taxon>
        <taxon>Kitasatosporales</taxon>
        <taxon>Streptomycetaceae</taxon>
        <taxon>Streptomyces</taxon>
        <taxon>Streptomyces aurantiacus group</taxon>
    </lineage>
</organism>
<dbReference type="PANTHER" id="PTHR35525">
    <property type="entry name" value="BLL6575 PROTEIN"/>
    <property type="match status" value="1"/>
</dbReference>
<dbReference type="AlphaFoldDB" id="A0A7G1NVB9"/>
<dbReference type="InterPro" id="IPR021005">
    <property type="entry name" value="Znf_CGNR"/>
</dbReference>
<dbReference type="KEGG" id="sgm:GCM10017557_16880"/>
<dbReference type="InterPro" id="IPR010852">
    <property type="entry name" value="ABATE"/>
</dbReference>
<gene>
    <name evidence="2" type="ORF">GCM10017557_16880</name>
</gene>